<gene>
    <name evidence="4" type="ORF">G4D64_05930</name>
    <name evidence="3" type="ORF">H1Z61_05960</name>
</gene>
<evidence type="ECO:0000313" key="6">
    <source>
        <dbReference type="Proteomes" id="UP000570010"/>
    </source>
</evidence>
<evidence type="ECO:0000256" key="2">
    <source>
        <dbReference type="ARBA" id="ARBA00022801"/>
    </source>
</evidence>
<comment type="caution">
    <text evidence="4">The sequence shown here is derived from an EMBL/GenBank/DDBJ whole genome shotgun (WGS) entry which is preliminary data.</text>
</comment>
<dbReference type="InterPro" id="IPR029058">
    <property type="entry name" value="AB_hydrolase_fold"/>
</dbReference>
<dbReference type="Proteomes" id="UP000472971">
    <property type="component" value="Unassembled WGS sequence"/>
</dbReference>
<dbReference type="GO" id="GO:0005576">
    <property type="term" value="C:extracellular region"/>
    <property type="evidence" value="ECO:0007669"/>
    <property type="project" value="InterPro"/>
</dbReference>
<evidence type="ECO:0000256" key="1">
    <source>
        <dbReference type="ARBA" id="ARBA00022729"/>
    </source>
</evidence>
<dbReference type="EMBL" id="JACEIO010000010">
    <property type="protein sequence ID" value="MBA4536700.1"/>
    <property type="molecule type" value="Genomic_DNA"/>
</dbReference>
<dbReference type="PANTHER" id="PTHR43037">
    <property type="entry name" value="UNNAMED PRODUCT-RELATED"/>
    <property type="match status" value="1"/>
</dbReference>
<dbReference type="Pfam" id="PF10503">
    <property type="entry name" value="Esterase_PHB"/>
    <property type="match status" value="1"/>
</dbReference>
<dbReference type="Gene3D" id="3.40.50.1820">
    <property type="entry name" value="alpha/beta hydrolase"/>
    <property type="match status" value="1"/>
</dbReference>
<keyword evidence="2" id="KW-0378">Hydrolase</keyword>
<dbReference type="Proteomes" id="UP000570010">
    <property type="component" value="Unassembled WGS sequence"/>
</dbReference>
<evidence type="ECO:0000313" key="3">
    <source>
        <dbReference type="EMBL" id="MBA4536700.1"/>
    </source>
</evidence>
<dbReference type="RefSeq" id="WP_163241128.1">
    <property type="nucleotide sequence ID" value="NZ_JAAIWN010000010.1"/>
</dbReference>
<dbReference type="SUPFAM" id="SSF53474">
    <property type="entry name" value="alpha/beta-Hydrolases"/>
    <property type="match status" value="2"/>
</dbReference>
<evidence type="ECO:0000313" key="4">
    <source>
        <dbReference type="EMBL" id="NEY81068.1"/>
    </source>
</evidence>
<proteinExistence type="predicted"/>
<sequence length="328" mass="36213">MNWKKLFQLLFVLIICATFLKPLSTLASGQFINGSYGGKTYKLYIPSHYDSNLEYPLYVMLHGCSQDATQFSVGTKMNTLAEEKGFLVLYPEQSFYANMSKCWNWFDPAHQKRGSGEPSVIAGMVNVIHNQYSINENNVYVAGLSAGAAMSVIMAATYPDVFSGAGVGAGLEYRAANNVLNAYTAMNSGGPNPAEQGRLAYHEMGKFSKKMPVIVFHGTADYTVKLINGDQVITQWAKTNDLSANNIEDDWIDDEAENTETLQVPNGRTYTISHYEGRDGKVLMKKVFVEGMGHAWSGGSAQGSYTDPQGPDASRMMWEFFSSYSNDE</sequence>
<dbReference type="EMBL" id="JAAIWN010000010">
    <property type="protein sequence ID" value="NEY81068.1"/>
    <property type="molecule type" value="Genomic_DNA"/>
</dbReference>
<organism evidence="4 5">
    <name type="scientific">Bacillus aquiflavi</name>
    <dbReference type="NCBI Taxonomy" id="2672567"/>
    <lineage>
        <taxon>Bacteria</taxon>
        <taxon>Bacillati</taxon>
        <taxon>Bacillota</taxon>
        <taxon>Bacilli</taxon>
        <taxon>Bacillales</taxon>
        <taxon>Bacillaceae</taxon>
        <taxon>Bacillus</taxon>
    </lineage>
</organism>
<dbReference type="PANTHER" id="PTHR43037:SF1">
    <property type="entry name" value="BLL1128 PROTEIN"/>
    <property type="match status" value="1"/>
</dbReference>
<dbReference type="InterPro" id="IPR050955">
    <property type="entry name" value="Plant_Biomass_Hydrol_Est"/>
</dbReference>
<dbReference type="InterPro" id="IPR010126">
    <property type="entry name" value="Esterase_phb"/>
</dbReference>
<keyword evidence="5" id="KW-1185">Reference proteome</keyword>
<keyword evidence="1" id="KW-0732">Signal</keyword>
<reference evidence="4 5" key="1">
    <citation type="submission" date="2020-02" db="EMBL/GenBank/DDBJ databases">
        <title>Bacillus aquiflavi sp. nov., isolated from yellow water of strong flavor Chinese baijiu in Yibin region of China.</title>
        <authorList>
            <person name="Xie J."/>
        </authorList>
    </citation>
    <scope>NUCLEOTIDE SEQUENCE [LARGE SCALE GENOMIC DNA]</scope>
    <source>
        <strain evidence="4 5">3H-10</strain>
    </source>
</reference>
<evidence type="ECO:0000313" key="5">
    <source>
        <dbReference type="Proteomes" id="UP000472971"/>
    </source>
</evidence>
<accession>A0A6B3VUY0</accession>
<dbReference type="NCBIfam" id="TIGR01840">
    <property type="entry name" value="esterase_phb"/>
    <property type="match status" value="1"/>
</dbReference>
<protein>
    <submittedName>
        <fullName evidence="4">PHB depolymerase family esterase</fullName>
    </submittedName>
</protein>
<dbReference type="GO" id="GO:0016787">
    <property type="term" value="F:hydrolase activity"/>
    <property type="evidence" value="ECO:0007669"/>
    <property type="project" value="UniProtKB-KW"/>
</dbReference>
<dbReference type="AlphaFoldDB" id="A0A6B3VUY0"/>
<name>A0A6B3VUY0_9BACI</name>
<reference evidence="3 6" key="2">
    <citation type="submission" date="2020-07" db="EMBL/GenBank/DDBJ databases">
        <authorList>
            <person name="Feng H."/>
        </authorList>
    </citation>
    <scope>NUCLEOTIDE SEQUENCE [LARGE SCALE GENOMIC DNA]</scope>
    <source>
        <strain evidence="6">s-12</strain>
        <strain evidence="3">S-12</strain>
    </source>
</reference>